<feature type="domain" description="DUF4435" evidence="1">
    <location>
        <begin position="33"/>
        <end position="203"/>
    </location>
</feature>
<proteinExistence type="predicted"/>
<accession>A0A7G5DSC7</accession>
<dbReference type="InterPro" id="IPR029492">
    <property type="entry name" value="DUF4435"/>
</dbReference>
<reference evidence="2 3" key="1">
    <citation type="journal article" date="2020" name="G3 (Bethesda)">
        <title>CeMbio - The Caenorhabditis elegans Microbiome Resource.</title>
        <authorList>
            <person name="Dirksen P."/>
            <person name="Assie A."/>
            <person name="Zimmermann J."/>
            <person name="Zhang F."/>
            <person name="Tietje A.M."/>
            <person name="Marsh S.A."/>
            <person name="Felix M.A."/>
            <person name="Shapira M."/>
            <person name="Kaleta C."/>
            <person name="Schulenburg H."/>
            <person name="Samuel B."/>
        </authorList>
    </citation>
    <scope>NUCLEOTIDE SEQUENCE [LARGE SCALE GENOMIC DNA]</scope>
    <source>
        <strain evidence="2 3">MSPm1</strain>
    </source>
</reference>
<evidence type="ECO:0000313" key="2">
    <source>
        <dbReference type="EMBL" id="QMV64652.1"/>
    </source>
</evidence>
<protein>
    <submittedName>
        <fullName evidence="2">DUF4435 domain-containing protein</fullName>
    </submittedName>
</protein>
<organism evidence="2 3">
    <name type="scientific">Pseudomonas berkeleyensis</name>
    <dbReference type="NCBI Taxonomy" id="2726956"/>
    <lineage>
        <taxon>Bacteria</taxon>
        <taxon>Pseudomonadati</taxon>
        <taxon>Pseudomonadota</taxon>
        <taxon>Gammaproteobacteria</taxon>
        <taxon>Pseudomonadales</taxon>
        <taxon>Pseudomonadaceae</taxon>
        <taxon>Pseudomonas</taxon>
    </lineage>
</organism>
<name>A0A7G5DSC7_9PSED</name>
<dbReference type="Proteomes" id="UP000515276">
    <property type="component" value="Chromosome"/>
</dbReference>
<evidence type="ECO:0000259" key="1">
    <source>
        <dbReference type="Pfam" id="PF14491"/>
    </source>
</evidence>
<evidence type="ECO:0000313" key="3">
    <source>
        <dbReference type="Proteomes" id="UP000515276"/>
    </source>
</evidence>
<dbReference type="RefSeq" id="WP_182370600.1">
    <property type="nucleotide sequence ID" value="NZ_CP059139.1"/>
</dbReference>
<dbReference type="EMBL" id="CP059139">
    <property type="protein sequence ID" value="QMV64652.1"/>
    <property type="molecule type" value="Genomic_DNA"/>
</dbReference>
<dbReference type="AlphaFoldDB" id="A0A7G5DSC7"/>
<gene>
    <name evidence="2" type="ORF">HS968_06205</name>
</gene>
<keyword evidence="3" id="KW-1185">Reference proteome</keyword>
<sequence length="318" mass="37077">MTDRLVRLLEFATEPEVYFVEYLKVRAGDGKGKVVFVLEGKDDPKFYTAKFGAIIKHAWKAMSVGGKQKVIELRESIRKHPRLKDDFVYFFIDRDFDDLVSSDDVYVTPCYSVENLYCTPRAVERLLEAECGLTDYEIENREQILRFLVDKYESIQRSFHSNRRTRLANSVFLYVRKVKNNKRISLDKLVKLSVSVEESLRVSLVKGRYFIEGRESERQEFKDFVKTSQCWDEVSRQPALRFRGKQEILVLRAYLDLLKHDGYLANFTQNNFGRRIKIDNSAMSNHVLSAASQYAETPECLHEFLNGVNEKVCSVQMA</sequence>
<dbReference type="Pfam" id="PF14491">
    <property type="entry name" value="DUF4435"/>
    <property type="match status" value="1"/>
</dbReference>